<dbReference type="EMBL" id="MU865361">
    <property type="protein sequence ID" value="KAK4225704.1"/>
    <property type="molecule type" value="Genomic_DNA"/>
</dbReference>
<name>A0AAN7BLV7_9PEZI</name>
<dbReference type="AlphaFoldDB" id="A0AAN7BLV7"/>
<evidence type="ECO:0000313" key="2">
    <source>
        <dbReference type="Proteomes" id="UP001301958"/>
    </source>
</evidence>
<reference evidence="1" key="1">
    <citation type="journal article" date="2023" name="Mol. Phylogenet. Evol.">
        <title>Genome-scale phylogeny and comparative genomics of the fungal order Sordariales.</title>
        <authorList>
            <person name="Hensen N."/>
            <person name="Bonometti L."/>
            <person name="Westerberg I."/>
            <person name="Brannstrom I.O."/>
            <person name="Guillou S."/>
            <person name="Cros-Aarteil S."/>
            <person name="Calhoun S."/>
            <person name="Haridas S."/>
            <person name="Kuo A."/>
            <person name="Mondo S."/>
            <person name="Pangilinan J."/>
            <person name="Riley R."/>
            <person name="LaButti K."/>
            <person name="Andreopoulos B."/>
            <person name="Lipzen A."/>
            <person name="Chen C."/>
            <person name="Yan M."/>
            <person name="Daum C."/>
            <person name="Ng V."/>
            <person name="Clum A."/>
            <person name="Steindorff A."/>
            <person name="Ohm R.A."/>
            <person name="Martin F."/>
            <person name="Silar P."/>
            <person name="Natvig D.O."/>
            <person name="Lalanne C."/>
            <person name="Gautier V."/>
            <person name="Ament-Velasquez S.L."/>
            <person name="Kruys A."/>
            <person name="Hutchinson M.I."/>
            <person name="Powell A.J."/>
            <person name="Barry K."/>
            <person name="Miller A.N."/>
            <person name="Grigoriev I.V."/>
            <person name="Debuchy R."/>
            <person name="Gladieux P."/>
            <person name="Hiltunen Thoren M."/>
            <person name="Johannesson H."/>
        </authorList>
    </citation>
    <scope>NUCLEOTIDE SEQUENCE</scope>
    <source>
        <strain evidence="1">CBS 990.96</strain>
    </source>
</reference>
<dbReference type="Proteomes" id="UP001301958">
    <property type="component" value="Unassembled WGS sequence"/>
</dbReference>
<feature type="non-terminal residue" evidence="1">
    <location>
        <position position="267"/>
    </location>
</feature>
<reference evidence="1" key="2">
    <citation type="submission" date="2023-05" db="EMBL/GenBank/DDBJ databases">
        <authorList>
            <consortium name="Lawrence Berkeley National Laboratory"/>
            <person name="Steindorff A."/>
            <person name="Hensen N."/>
            <person name="Bonometti L."/>
            <person name="Westerberg I."/>
            <person name="Brannstrom I.O."/>
            <person name="Guillou S."/>
            <person name="Cros-Aarteil S."/>
            <person name="Calhoun S."/>
            <person name="Haridas S."/>
            <person name="Kuo A."/>
            <person name="Mondo S."/>
            <person name="Pangilinan J."/>
            <person name="Riley R."/>
            <person name="Labutti K."/>
            <person name="Andreopoulos B."/>
            <person name="Lipzen A."/>
            <person name="Chen C."/>
            <person name="Yanf M."/>
            <person name="Daum C."/>
            <person name="Ng V."/>
            <person name="Clum A."/>
            <person name="Ohm R."/>
            <person name="Martin F."/>
            <person name="Silar P."/>
            <person name="Natvig D."/>
            <person name="Lalanne C."/>
            <person name="Gautier V."/>
            <person name="Ament-Velasquez S.L."/>
            <person name="Kruys A."/>
            <person name="Hutchinson M.I."/>
            <person name="Powell A.J."/>
            <person name="Barry K."/>
            <person name="Miller A.N."/>
            <person name="Grigoriev I.V."/>
            <person name="Debuchy R."/>
            <person name="Gladieux P."/>
            <person name="Thoren M.H."/>
            <person name="Johannesson H."/>
        </authorList>
    </citation>
    <scope>NUCLEOTIDE SEQUENCE</scope>
    <source>
        <strain evidence="1">CBS 990.96</strain>
    </source>
</reference>
<organism evidence="1 2">
    <name type="scientific">Podospora fimiseda</name>
    <dbReference type="NCBI Taxonomy" id="252190"/>
    <lineage>
        <taxon>Eukaryota</taxon>
        <taxon>Fungi</taxon>
        <taxon>Dikarya</taxon>
        <taxon>Ascomycota</taxon>
        <taxon>Pezizomycotina</taxon>
        <taxon>Sordariomycetes</taxon>
        <taxon>Sordariomycetidae</taxon>
        <taxon>Sordariales</taxon>
        <taxon>Podosporaceae</taxon>
        <taxon>Podospora</taxon>
    </lineage>
</organism>
<accession>A0AAN7BLV7</accession>
<gene>
    <name evidence="1" type="ORF">QBC38DRAFT_368180</name>
</gene>
<evidence type="ECO:0000313" key="1">
    <source>
        <dbReference type="EMBL" id="KAK4225704.1"/>
    </source>
</evidence>
<keyword evidence="2" id="KW-1185">Reference proteome</keyword>
<protein>
    <submittedName>
        <fullName evidence="1">Uncharacterized protein</fullName>
    </submittedName>
</protein>
<comment type="caution">
    <text evidence="1">The sequence shown here is derived from an EMBL/GenBank/DDBJ whole genome shotgun (WGS) entry which is preliminary data.</text>
</comment>
<sequence>MASIRAARSERLLSSTTLKENNICFRADLAEPKRLPHHVKSLRNALLNFTGTIPQRLYIGSQEDNSILNTPKSFHTRSHQACISLEERQLIETQWKNEKSIREEALRLSNKNTLEGEWQHFFENNFFDPLAEQVKVSNNDDRRTAQAKFYYDYFESARSLPWSLFGQQQFKAEQRRRLTEPKPDLVLFFPIHGSDSSCNIPTSEAWNFNKAPKQEIVENFTRPVLEHLAKFGLESNVAGSRNFSNGLCFPWFIVEYKKDKRGENYCY</sequence>
<proteinExistence type="predicted"/>